<dbReference type="PROSITE" id="PS51257">
    <property type="entry name" value="PROKAR_LIPOPROTEIN"/>
    <property type="match status" value="1"/>
</dbReference>
<gene>
    <name evidence="1" type="ORF">E2C01_068100</name>
</gene>
<accession>A0A5B7HUW5</accession>
<reference evidence="1 2" key="1">
    <citation type="submission" date="2019-05" db="EMBL/GenBank/DDBJ databases">
        <title>Another draft genome of Portunus trituberculatus and its Hox gene families provides insights of decapod evolution.</title>
        <authorList>
            <person name="Jeong J.-H."/>
            <person name="Song I."/>
            <person name="Kim S."/>
            <person name="Choi T."/>
            <person name="Kim D."/>
            <person name="Ryu S."/>
            <person name="Kim W."/>
        </authorList>
    </citation>
    <scope>NUCLEOTIDE SEQUENCE [LARGE SCALE GENOMIC DNA]</scope>
    <source>
        <tissue evidence="1">Muscle</tissue>
    </source>
</reference>
<keyword evidence="2" id="KW-1185">Reference proteome</keyword>
<proteinExistence type="predicted"/>
<sequence>MTRFGSVIQLIFSQSCGSELRLVKGGITESKARQVVDQHTPWSDSSKLLRVCQLVKVFVDFVNNRINSTAPFRT</sequence>
<evidence type="ECO:0000313" key="1">
    <source>
        <dbReference type="EMBL" id="MPC73763.1"/>
    </source>
</evidence>
<organism evidence="1 2">
    <name type="scientific">Portunus trituberculatus</name>
    <name type="common">Swimming crab</name>
    <name type="synonym">Neptunus trituberculatus</name>
    <dbReference type="NCBI Taxonomy" id="210409"/>
    <lineage>
        <taxon>Eukaryota</taxon>
        <taxon>Metazoa</taxon>
        <taxon>Ecdysozoa</taxon>
        <taxon>Arthropoda</taxon>
        <taxon>Crustacea</taxon>
        <taxon>Multicrustacea</taxon>
        <taxon>Malacostraca</taxon>
        <taxon>Eumalacostraca</taxon>
        <taxon>Eucarida</taxon>
        <taxon>Decapoda</taxon>
        <taxon>Pleocyemata</taxon>
        <taxon>Brachyura</taxon>
        <taxon>Eubrachyura</taxon>
        <taxon>Portunoidea</taxon>
        <taxon>Portunidae</taxon>
        <taxon>Portuninae</taxon>
        <taxon>Portunus</taxon>
    </lineage>
</organism>
<evidence type="ECO:0000313" key="2">
    <source>
        <dbReference type="Proteomes" id="UP000324222"/>
    </source>
</evidence>
<comment type="caution">
    <text evidence="1">The sequence shown here is derived from an EMBL/GenBank/DDBJ whole genome shotgun (WGS) entry which is preliminary data.</text>
</comment>
<name>A0A5B7HUW5_PORTR</name>
<dbReference type="Proteomes" id="UP000324222">
    <property type="component" value="Unassembled WGS sequence"/>
</dbReference>
<dbReference type="AlphaFoldDB" id="A0A5B7HUW5"/>
<protein>
    <submittedName>
        <fullName evidence="1">Uncharacterized protein</fullName>
    </submittedName>
</protein>
<dbReference type="EMBL" id="VSRR010037471">
    <property type="protein sequence ID" value="MPC73763.1"/>
    <property type="molecule type" value="Genomic_DNA"/>
</dbReference>